<evidence type="ECO:0000313" key="2">
    <source>
        <dbReference type="EMBL" id="KAK4078418.1"/>
    </source>
</evidence>
<evidence type="ECO:0008006" key="4">
    <source>
        <dbReference type="Google" id="ProtNLM"/>
    </source>
</evidence>
<reference evidence="2 3" key="1">
    <citation type="journal article" date="2024" name="Microbiol. Resour. Announc.">
        <title>Genome annotations for the ascomycete fungi Trichoderma harzianum, Trichoderma aggressivum, and Purpureocillium lilacinum.</title>
        <authorList>
            <person name="Beijen E.P.W."/>
            <person name="Ohm R.A."/>
        </authorList>
    </citation>
    <scope>NUCLEOTIDE SEQUENCE [LARGE SCALE GENOMIC DNA]</scope>
    <source>
        <strain evidence="2 3">CBS 150709</strain>
    </source>
</reference>
<comment type="caution">
    <text evidence="2">The sequence shown here is derived from an EMBL/GenBank/DDBJ whole genome shotgun (WGS) entry which is preliminary data.</text>
</comment>
<dbReference type="Proteomes" id="UP001287286">
    <property type="component" value="Unassembled WGS sequence"/>
</dbReference>
<feature type="compositionally biased region" description="Low complexity" evidence="1">
    <location>
        <begin position="288"/>
        <end position="297"/>
    </location>
</feature>
<feature type="compositionally biased region" description="Basic and acidic residues" evidence="1">
    <location>
        <begin position="273"/>
        <end position="287"/>
    </location>
</feature>
<proteinExistence type="predicted"/>
<sequence length="297" mass="32921">MSPTCTPVIIRAGRPPAEPGTSQCYGGTARRQYPACPTEPLSFDWPQAAHATTWTAEDTLDRRPLFVYVRRATLMRPTIRRDGKVLKGHQWLVGAGEWNGEAPMTVSNAMEMEPSFLPCIVLNSSSSTVTRLLQQSRHLPDHHCRQPLARHFLGFLTLTPPPSAATPVNLISSHHHPPSIMPLHRVPKLPRAKTSEVLCMGAAGVGVLTPLYLVMPGAEERLARQTTKWAPRWERNITYFAPPVERTVQRMEPPISRAVQRVESRLPLEKMAKRVDSGIRSGIDRFGPKSGPSSPSS</sequence>
<gene>
    <name evidence="2" type="ORF">Purlil1_11989</name>
</gene>
<evidence type="ECO:0000313" key="3">
    <source>
        <dbReference type="Proteomes" id="UP001287286"/>
    </source>
</evidence>
<evidence type="ECO:0000256" key="1">
    <source>
        <dbReference type="SAM" id="MobiDB-lite"/>
    </source>
</evidence>
<accession>A0ABR0BIS8</accession>
<feature type="region of interest" description="Disordered" evidence="1">
    <location>
        <begin position="273"/>
        <end position="297"/>
    </location>
</feature>
<keyword evidence="3" id="KW-1185">Reference proteome</keyword>
<name>A0ABR0BIS8_PURLI</name>
<protein>
    <recommendedName>
        <fullName evidence="4">4-coumarate:coenzyme A ligase</fullName>
    </recommendedName>
</protein>
<dbReference type="EMBL" id="JAWRVI010000084">
    <property type="protein sequence ID" value="KAK4078418.1"/>
    <property type="molecule type" value="Genomic_DNA"/>
</dbReference>
<organism evidence="2 3">
    <name type="scientific">Purpureocillium lilacinum</name>
    <name type="common">Paecilomyces lilacinus</name>
    <dbReference type="NCBI Taxonomy" id="33203"/>
    <lineage>
        <taxon>Eukaryota</taxon>
        <taxon>Fungi</taxon>
        <taxon>Dikarya</taxon>
        <taxon>Ascomycota</taxon>
        <taxon>Pezizomycotina</taxon>
        <taxon>Sordariomycetes</taxon>
        <taxon>Hypocreomycetidae</taxon>
        <taxon>Hypocreales</taxon>
        <taxon>Ophiocordycipitaceae</taxon>
        <taxon>Purpureocillium</taxon>
    </lineage>
</organism>